<keyword evidence="1" id="KW-0812">Transmembrane</keyword>
<feature type="non-terminal residue" evidence="2">
    <location>
        <position position="81"/>
    </location>
</feature>
<proteinExistence type="predicted"/>
<accession>A0A653DDR9</accession>
<evidence type="ECO:0000256" key="1">
    <source>
        <dbReference type="SAM" id="Phobius"/>
    </source>
</evidence>
<keyword evidence="3" id="KW-1185">Reference proteome</keyword>
<protein>
    <submittedName>
        <fullName evidence="2">Uncharacterized protein</fullName>
    </submittedName>
</protein>
<evidence type="ECO:0000313" key="2">
    <source>
        <dbReference type="EMBL" id="VEN57691.1"/>
    </source>
</evidence>
<dbReference type="AlphaFoldDB" id="A0A653DDR9"/>
<feature type="transmembrane region" description="Helical" evidence="1">
    <location>
        <begin position="52"/>
        <end position="71"/>
    </location>
</feature>
<dbReference type="Proteomes" id="UP000410492">
    <property type="component" value="Unassembled WGS sequence"/>
</dbReference>
<reference evidence="2 3" key="1">
    <citation type="submission" date="2019-01" db="EMBL/GenBank/DDBJ databases">
        <authorList>
            <person name="Sayadi A."/>
        </authorList>
    </citation>
    <scope>NUCLEOTIDE SEQUENCE [LARGE SCALE GENOMIC DNA]</scope>
</reference>
<dbReference type="EMBL" id="CAACVG010011268">
    <property type="protein sequence ID" value="VEN57691.1"/>
    <property type="molecule type" value="Genomic_DNA"/>
</dbReference>
<keyword evidence="1" id="KW-1133">Transmembrane helix</keyword>
<keyword evidence="1" id="KW-0472">Membrane</keyword>
<feature type="non-terminal residue" evidence="2">
    <location>
        <position position="1"/>
    </location>
</feature>
<organism evidence="2 3">
    <name type="scientific">Callosobruchus maculatus</name>
    <name type="common">Southern cowpea weevil</name>
    <name type="synonym">Pulse bruchid</name>
    <dbReference type="NCBI Taxonomy" id="64391"/>
    <lineage>
        <taxon>Eukaryota</taxon>
        <taxon>Metazoa</taxon>
        <taxon>Ecdysozoa</taxon>
        <taxon>Arthropoda</taxon>
        <taxon>Hexapoda</taxon>
        <taxon>Insecta</taxon>
        <taxon>Pterygota</taxon>
        <taxon>Neoptera</taxon>
        <taxon>Endopterygota</taxon>
        <taxon>Coleoptera</taxon>
        <taxon>Polyphaga</taxon>
        <taxon>Cucujiformia</taxon>
        <taxon>Chrysomeloidea</taxon>
        <taxon>Chrysomelidae</taxon>
        <taxon>Bruchinae</taxon>
        <taxon>Bruchini</taxon>
        <taxon>Callosobruchus</taxon>
    </lineage>
</organism>
<sequence>SVSKSYDAYRKGWANTNHTIGLLLSGTIHVETYPVIRHSHQIFAVMRRVPGCFRFFLLAFLFQSSMCMYVIQYTDCTKFSA</sequence>
<gene>
    <name evidence="2" type="ORF">CALMAC_LOCUS16265</name>
</gene>
<evidence type="ECO:0000313" key="3">
    <source>
        <dbReference type="Proteomes" id="UP000410492"/>
    </source>
</evidence>
<name>A0A653DDR9_CALMS</name>